<protein>
    <submittedName>
        <fullName evidence="1">Uncharacterized protein</fullName>
    </submittedName>
</protein>
<dbReference type="Proteomes" id="UP001515480">
    <property type="component" value="Unassembled WGS sequence"/>
</dbReference>
<accession>A0AB34IUP4</accession>
<comment type="caution">
    <text evidence="1">The sequence shown here is derived from an EMBL/GenBank/DDBJ whole genome shotgun (WGS) entry which is preliminary data.</text>
</comment>
<proteinExistence type="predicted"/>
<organism evidence="1 2">
    <name type="scientific">Prymnesium parvum</name>
    <name type="common">Toxic golden alga</name>
    <dbReference type="NCBI Taxonomy" id="97485"/>
    <lineage>
        <taxon>Eukaryota</taxon>
        <taxon>Haptista</taxon>
        <taxon>Haptophyta</taxon>
        <taxon>Prymnesiophyceae</taxon>
        <taxon>Prymnesiales</taxon>
        <taxon>Prymnesiaceae</taxon>
        <taxon>Prymnesium</taxon>
    </lineage>
</organism>
<evidence type="ECO:0000313" key="1">
    <source>
        <dbReference type="EMBL" id="KAL1507776.1"/>
    </source>
</evidence>
<sequence>MGSRLVRAVRKAGLAGRASQPSPRHVAVAVERRLYPDVVVEEVRPRDGGGAWGGAGAVCLAPRRGPLLGERLAEEAARRVDGEDDAAAAVALVQCRSRVLV</sequence>
<dbReference type="AlphaFoldDB" id="A0AB34IUP4"/>
<keyword evidence="2" id="KW-1185">Reference proteome</keyword>
<gene>
    <name evidence="1" type="ORF">AB1Y20_007386</name>
</gene>
<dbReference type="EMBL" id="JBGBPQ010000017">
    <property type="protein sequence ID" value="KAL1507776.1"/>
    <property type="molecule type" value="Genomic_DNA"/>
</dbReference>
<evidence type="ECO:0000313" key="2">
    <source>
        <dbReference type="Proteomes" id="UP001515480"/>
    </source>
</evidence>
<reference evidence="1 2" key="1">
    <citation type="journal article" date="2024" name="Science">
        <title>Giant polyketide synthase enzymes in the biosynthesis of giant marine polyether toxins.</title>
        <authorList>
            <person name="Fallon T.R."/>
            <person name="Shende V.V."/>
            <person name="Wierzbicki I.H."/>
            <person name="Pendleton A.L."/>
            <person name="Watervoot N.F."/>
            <person name="Auber R.P."/>
            <person name="Gonzalez D.J."/>
            <person name="Wisecaver J.H."/>
            <person name="Moore B.S."/>
        </authorList>
    </citation>
    <scope>NUCLEOTIDE SEQUENCE [LARGE SCALE GENOMIC DNA]</scope>
    <source>
        <strain evidence="1 2">12B1</strain>
    </source>
</reference>
<name>A0AB34IUP4_PRYPA</name>